<dbReference type="InterPro" id="IPR009061">
    <property type="entry name" value="DNA-bd_dom_put_sf"/>
</dbReference>
<dbReference type="Pfam" id="PF13411">
    <property type="entry name" value="MerR_1"/>
    <property type="match status" value="1"/>
</dbReference>
<organism evidence="4 5">
    <name type="scientific">Oceanibacterium hippocampi</name>
    <dbReference type="NCBI Taxonomy" id="745714"/>
    <lineage>
        <taxon>Bacteria</taxon>
        <taxon>Pseudomonadati</taxon>
        <taxon>Pseudomonadota</taxon>
        <taxon>Alphaproteobacteria</taxon>
        <taxon>Sneathiellales</taxon>
        <taxon>Sneathiellaceae</taxon>
        <taxon>Oceanibacterium</taxon>
    </lineage>
</organism>
<reference evidence="4 5" key="1">
    <citation type="submission" date="2017-03" db="EMBL/GenBank/DDBJ databases">
        <authorList>
            <person name="Afonso C.L."/>
            <person name="Miller P.J."/>
            <person name="Scott M.A."/>
            <person name="Spackman E."/>
            <person name="Goraichik I."/>
            <person name="Dimitrov K.M."/>
            <person name="Suarez D.L."/>
            <person name="Swayne D.E."/>
        </authorList>
    </citation>
    <scope>NUCLEOTIDE SEQUENCE [LARGE SCALE GENOMIC DNA]</scope>
    <source>
        <strain evidence="4 5">CECT 7691</strain>
    </source>
</reference>
<dbReference type="SMART" id="SM00422">
    <property type="entry name" value="HTH_MERR"/>
    <property type="match status" value="1"/>
</dbReference>
<gene>
    <name evidence="4" type="primary">cueR</name>
    <name evidence="4" type="ORF">OCH7691_00970</name>
</gene>
<keyword evidence="5" id="KW-1185">Reference proteome</keyword>
<protein>
    <submittedName>
        <fullName evidence="4">HTH-type transcriptional regulator CueR</fullName>
    </submittedName>
</protein>
<dbReference type="InterPro" id="IPR047057">
    <property type="entry name" value="MerR_fam"/>
</dbReference>
<dbReference type="Gene3D" id="1.10.1660.10">
    <property type="match status" value="1"/>
</dbReference>
<sequence length="148" mass="17245">MGRRIKKVDAEARETFTITELADEFSITARAIRFYEDKGLLEPMRCGLNRVYRRRDRARLRLILRGRRLGFTLRDIKEMLDLYDPAGTPTRQVQVTLDKSREQLVKLEKQRHDIDEAISELRQGIAECEAYLEGRKPRAADAARARIA</sequence>
<evidence type="ECO:0000259" key="3">
    <source>
        <dbReference type="PROSITE" id="PS50937"/>
    </source>
</evidence>
<dbReference type="GO" id="GO:0003677">
    <property type="term" value="F:DNA binding"/>
    <property type="evidence" value="ECO:0007669"/>
    <property type="project" value="UniProtKB-KW"/>
</dbReference>
<evidence type="ECO:0000313" key="5">
    <source>
        <dbReference type="Proteomes" id="UP000193200"/>
    </source>
</evidence>
<feature type="domain" description="HTH merR-type" evidence="3">
    <location>
        <begin position="15"/>
        <end position="82"/>
    </location>
</feature>
<evidence type="ECO:0000256" key="2">
    <source>
        <dbReference type="SAM" id="Coils"/>
    </source>
</evidence>
<dbReference type="RefSeq" id="WP_085882244.1">
    <property type="nucleotide sequence ID" value="NZ_FWFR01000001.1"/>
</dbReference>
<name>A0A1Y5RZ12_9PROT</name>
<accession>A0A1Y5RZ12</accession>
<dbReference type="OrthoDB" id="9803659at2"/>
<dbReference type="PROSITE" id="PS50937">
    <property type="entry name" value="HTH_MERR_2"/>
    <property type="match status" value="1"/>
</dbReference>
<dbReference type="SUPFAM" id="SSF46955">
    <property type="entry name" value="Putative DNA-binding domain"/>
    <property type="match status" value="1"/>
</dbReference>
<dbReference type="PANTHER" id="PTHR30204">
    <property type="entry name" value="REDOX-CYCLING DRUG-SENSING TRANSCRIPTIONAL ACTIVATOR SOXR"/>
    <property type="match status" value="1"/>
</dbReference>
<proteinExistence type="predicted"/>
<evidence type="ECO:0000313" key="4">
    <source>
        <dbReference type="EMBL" id="SLN28963.1"/>
    </source>
</evidence>
<feature type="coiled-coil region" evidence="2">
    <location>
        <begin position="90"/>
        <end position="124"/>
    </location>
</feature>
<evidence type="ECO:0000256" key="1">
    <source>
        <dbReference type="ARBA" id="ARBA00023125"/>
    </source>
</evidence>
<dbReference type="InterPro" id="IPR000551">
    <property type="entry name" value="MerR-type_HTH_dom"/>
</dbReference>
<dbReference type="Proteomes" id="UP000193200">
    <property type="component" value="Unassembled WGS sequence"/>
</dbReference>
<dbReference type="GO" id="GO:0003700">
    <property type="term" value="F:DNA-binding transcription factor activity"/>
    <property type="evidence" value="ECO:0007669"/>
    <property type="project" value="InterPro"/>
</dbReference>
<dbReference type="AlphaFoldDB" id="A0A1Y5RZ12"/>
<keyword evidence="1" id="KW-0238">DNA-binding</keyword>
<dbReference type="PANTHER" id="PTHR30204:SF58">
    <property type="entry name" value="HTH-TYPE TRANSCRIPTIONAL REGULATOR YFMP"/>
    <property type="match status" value="1"/>
</dbReference>
<dbReference type="EMBL" id="FWFR01000001">
    <property type="protein sequence ID" value="SLN28963.1"/>
    <property type="molecule type" value="Genomic_DNA"/>
</dbReference>
<keyword evidence="2" id="KW-0175">Coiled coil</keyword>
<dbReference type="InParanoid" id="A0A1Y5RZ12"/>